<dbReference type="InterPro" id="IPR054722">
    <property type="entry name" value="PolX-like_BBD"/>
</dbReference>
<dbReference type="PANTHER" id="PTHR11439">
    <property type="entry name" value="GAG-POL-RELATED RETROTRANSPOSON"/>
    <property type="match status" value="1"/>
</dbReference>
<evidence type="ECO:0000259" key="2">
    <source>
        <dbReference type="Pfam" id="PF07727"/>
    </source>
</evidence>
<comment type="caution">
    <text evidence="4">The sequence shown here is derived from an EMBL/GenBank/DDBJ whole genome shotgun (WGS) entry which is preliminary data.</text>
</comment>
<evidence type="ECO:0000313" key="4">
    <source>
        <dbReference type="EMBL" id="KAA0034891.1"/>
    </source>
</evidence>
<dbReference type="AlphaFoldDB" id="A0A5A7SZV7"/>
<gene>
    <name evidence="4" type="ORF">E6C27_scaffold103G00190</name>
</gene>
<evidence type="ECO:0000256" key="1">
    <source>
        <dbReference type="ARBA" id="ARBA00022750"/>
    </source>
</evidence>
<dbReference type="Pfam" id="PF07727">
    <property type="entry name" value="RVT_2"/>
    <property type="match status" value="1"/>
</dbReference>
<dbReference type="PANTHER" id="PTHR11439:SF440">
    <property type="entry name" value="INTEGRASE CATALYTIC DOMAIN-CONTAINING PROTEIN"/>
    <property type="match status" value="1"/>
</dbReference>
<keyword evidence="1" id="KW-0645">Protease</keyword>
<feature type="domain" description="Retrovirus-related Pol polyprotein from transposon TNT 1-94-like beta-barrel" evidence="3">
    <location>
        <begin position="152"/>
        <end position="194"/>
    </location>
</feature>
<reference evidence="4 5" key="1">
    <citation type="submission" date="2019-08" db="EMBL/GenBank/DDBJ databases">
        <title>Draft genome sequences of two oriental melons (Cucumis melo L. var makuwa).</title>
        <authorList>
            <person name="Kwon S.-Y."/>
        </authorList>
    </citation>
    <scope>NUCLEOTIDE SEQUENCE [LARGE SCALE GENOMIC DNA]</scope>
    <source>
        <strain evidence="5">cv. SW 3</strain>
        <tissue evidence="4">Leaf</tissue>
    </source>
</reference>
<organism evidence="4 5">
    <name type="scientific">Cucumis melo var. makuwa</name>
    <name type="common">Oriental melon</name>
    <dbReference type="NCBI Taxonomy" id="1194695"/>
    <lineage>
        <taxon>Eukaryota</taxon>
        <taxon>Viridiplantae</taxon>
        <taxon>Streptophyta</taxon>
        <taxon>Embryophyta</taxon>
        <taxon>Tracheophyta</taxon>
        <taxon>Spermatophyta</taxon>
        <taxon>Magnoliopsida</taxon>
        <taxon>eudicotyledons</taxon>
        <taxon>Gunneridae</taxon>
        <taxon>Pentapetalae</taxon>
        <taxon>rosids</taxon>
        <taxon>fabids</taxon>
        <taxon>Cucurbitales</taxon>
        <taxon>Cucurbitaceae</taxon>
        <taxon>Benincaseae</taxon>
        <taxon>Cucumis</taxon>
    </lineage>
</organism>
<dbReference type="SUPFAM" id="SSF56672">
    <property type="entry name" value="DNA/RNA polymerases"/>
    <property type="match status" value="1"/>
</dbReference>
<dbReference type="InterPro" id="IPR013103">
    <property type="entry name" value="RVT_2"/>
</dbReference>
<dbReference type="GO" id="GO:0004190">
    <property type="term" value="F:aspartic-type endopeptidase activity"/>
    <property type="evidence" value="ECO:0007669"/>
    <property type="project" value="UniProtKB-KW"/>
</dbReference>
<dbReference type="GO" id="GO:0003964">
    <property type="term" value="F:RNA-directed DNA polymerase activity"/>
    <property type="evidence" value="ECO:0007669"/>
    <property type="project" value="UniProtKB-KW"/>
</dbReference>
<proteinExistence type="predicted"/>
<keyword evidence="4" id="KW-0548">Nucleotidyltransferase</keyword>
<dbReference type="CDD" id="cd09272">
    <property type="entry name" value="RNase_HI_RT_Ty1"/>
    <property type="match status" value="1"/>
</dbReference>
<dbReference type="InterPro" id="IPR043502">
    <property type="entry name" value="DNA/RNA_pol_sf"/>
</dbReference>
<keyword evidence="1" id="KW-0064">Aspartyl protease</keyword>
<dbReference type="Proteomes" id="UP000321393">
    <property type="component" value="Unassembled WGS sequence"/>
</dbReference>
<dbReference type="EMBL" id="SSTE01020233">
    <property type="protein sequence ID" value="KAA0034891.1"/>
    <property type="molecule type" value="Genomic_DNA"/>
</dbReference>
<evidence type="ECO:0000259" key="3">
    <source>
        <dbReference type="Pfam" id="PF22936"/>
    </source>
</evidence>
<keyword evidence="4" id="KW-0695">RNA-directed DNA polymerase</keyword>
<protein>
    <submittedName>
        <fullName evidence="4">Reverse transcriptase</fullName>
    </submittedName>
</protein>
<feature type="domain" description="Reverse transcriptase Ty1/copia-type" evidence="2">
    <location>
        <begin position="371"/>
        <end position="481"/>
    </location>
</feature>
<name>A0A5A7SZV7_CUCMM</name>
<keyword evidence="4" id="KW-0808">Transferase</keyword>
<dbReference type="OrthoDB" id="46422at2759"/>
<evidence type="ECO:0000313" key="5">
    <source>
        <dbReference type="Proteomes" id="UP000321393"/>
    </source>
</evidence>
<dbReference type="STRING" id="1194695.A0A5A7SZV7"/>
<accession>A0A5A7SZV7</accession>
<sequence>MFKSLIAEFKAASGTSTYTPSSGLSTTLLMYSENSSVKMVLEGCHKFGFLTRENCPSDGIKHFRLEEVYRIYDFLARLNLKFDVVRSRILGHRPISSLMEVCSEVHLQDITSATNILPTRVIDFAAFKARSFTHDSIPQFLSLISVDGMNPWILDSGATNHLTGSFESFVSYTPCASNEKIRIADGSLAPIAGVELGRMIDTTWHNRGLCLLDDDASSSNISRMSTPLECLEESYPSTHLLLEVPFQMFGYTTYVHSHDLNQTKLPLELRSDIVVLEDMGEKGSVDAIEIMAEAAGNEAKWDHLDNLDEYDSSLDIPIVALRKGTRSCTKHSICDYVSYENLSPQFRAFTTNLDSILILKNIHIALECPKWKTVVMKEMRDLEKNKTWELCALPKGHKTVARKIVVSIIYVDDIVSCGDDTLEIVWVEKKMDKFEIKDLGNLKFFLGMGVARSKEGISVSQRKYVLDLLTVTDMMRCQPIDMHIKFNVKRGNSLAKVPVDKEKYQRLVGKLIYLSHIRPDIAYVGRCSGRLTEGVLRPILNLTGQGLSLTKIHLWILYFCVGNLVTWMSKKQRVVTKNSVEAEYRAMSLWKCKEIWLHKVLFDLRPDYEVLMKLFCDNKAAISIPVQHDRTKNVEIVIDTLLKKDWTMVALHSFIPSSQQVADILTKGLLR</sequence>
<dbReference type="Pfam" id="PF22936">
    <property type="entry name" value="Pol_BBD"/>
    <property type="match status" value="1"/>
</dbReference>
<keyword evidence="1" id="KW-0378">Hydrolase</keyword>